<reference evidence="2 3" key="1">
    <citation type="submission" date="2018-03" db="EMBL/GenBank/DDBJ databases">
        <title>Defining the species Micromonospora saelicesensis and Micromonospora noduli under the framework of genomics.</title>
        <authorList>
            <person name="Riesco R."/>
            <person name="Trujillo M.E."/>
        </authorList>
    </citation>
    <scope>NUCLEOTIDE SEQUENCE [LARGE SCALE GENOMIC DNA]</scope>
    <source>
        <strain evidence="2 3">MED15</strain>
    </source>
</reference>
<comment type="caution">
    <text evidence="2">The sequence shown here is derived from an EMBL/GenBank/DDBJ whole genome shotgun (WGS) entry which is preliminary data.</text>
</comment>
<dbReference type="Proteomes" id="UP000249045">
    <property type="component" value="Unassembled WGS sequence"/>
</dbReference>
<keyword evidence="1" id="KW-0812">Transmembrane</keyword>
<dbReference type="RefSeq" id="WP_146766683.1">
    <property type="nucleotide sequence ID" value="NZ_PYAC01000001.1"/>
</dbReference>
<gene>
    <name evidence="2" type="ORF">MED15_00995</name>
</gene>
<protein>
    <submittedName>
        <fullName evidence="2">Uncharacterized protein</fullName>
    </submittedName>
</protein>
<keyword evidence="1" id="KW-0472">Membrane</keyword>
<feature type="transmembrane region" description="Helical" evidence="1">
    <location>
        <begin position="40"/>
        <end position="70"/>
    </location>
</feature>
<evidence type="ECO:0000313" key="3">
    <source>
        <dbReference type="Proteomes" id="UP000249045"/>
    </source>
</evidence>
<organism evidence="2 3">
    <name type="scientific">Micromonospora noduli</name>
    <dbReference type="NCBI Taxonomy" id="709876"/>
    <lineage>
        <taxon>Bacteria</taxon>
        <taxon>Bacillati</taxon>
        <taxon>Actinomycetota</taxon>
        <taxon>Actinomycetes</taxon>
        <taxon>Micromonosporales</taxon>
        <taxon>Micromonosporaceae</taxon>
        <taxon>Micromonospora</taxon>
    </lineage>
</organism>
<accession>A0ABX9DC75</accession>
<evidence type="ECO:0000313" key="2">
    <source>
        <dbReference type="EMBL" id="RAO25232.1"/>
    </source>
</evidence>
<evidence type="ECO:0000256" key="1">
    <source>
        <dbReference type="SAM" id="Phobius"/>
    </source>
</evidence>
<proteinExistence type="predicted"/>
<sequence>MRFTLNGSPAAALAGQITDLTVQYGLVPARVESEHSRVSILYALLAVPVGVFVAARLAAVAAGTAAAGMVAGTFGYRRDLCA</sequence>
<name>A0ABX9DC75_9ACTN</name>
<dbReference type="EMBL" id="PYAC01000001">
    <property type="protein sequence ID" value="RAO25232.1"/>
    <property type="molecule type" value="Genomic_DNA"/>
</dbReference>
<keyword evidence="1" id="KW-1133">Transmembrane helix</keyword>
<keyword evidence="3" id="KW-1185">Reference proteome</keyword>